<feature type="compositionally biased region" description="Low complexity" evidence="1">
    <location>
        <begin position="632"/>
        <end position="642"/>
    </location>
</feature>
<evidence type="ECO:0000256" key="2">
    <source>
        <dbReference type="SAM" id="Phobius"/>
    </source>
</evidence>
<dbReference type="Gene3D" id="3.90.1150.10">
    <property type="entry name" value="Aspartate Aminotransferase, domain 1"/>
    <property type="match status" value="1"/>
</dbReference>
<dbReference type="Proteomes" id="UP001283361">
    <property type="component" value="Unassembled WGS sequence"/>
</dbReference>
<evidence type="ECO:0000259" key="3">
    <source>
        <dbReference type="Pfam" id="PF00266"/>
    </source>
</evidence>
<evidence type="ECO:0000313" key="5">
    <source>
        <dbReference type="Proteomes" id="UP001283361"/>
    </source>
</evidence>
<dbReference type="Pfam" id="PF00266">
    <property type="entry name" value="Aminotran_5"/>
    <property type="match status" value="1"/>
</dbReference>
<feature type="domain" description="Aminotransferase class V" evidence="3">
    <location>
        <begin position="92"/>
        <end position="452"/>
    </location>
</feature>
<evidence type="ECO:0000256" key="1">
    <source>
        <dbReference type="SAM" id="MobiDB-lite"/>
    </source>
</evidence>
<keyword evidence="5" id="KW-1185">Reference proteome</keyword>
<reference evidence="4" key="1">
    <citation type="journal article" date="2023" name="G3 (Bethesda)">
        <title>A reference genome for the long-term kleptoplast-retaining sea slug Elysia crispata morphotype clarki.</title>
        <authorList>
            <person name="Eastman K.E."/>
            <person name="Pendleton A.L."/>
            <person name="Shaikh M.A."/>
            <person name="Suttiyut T."/>
            <person name="Ogas R."/>
            <person name="Tomko P."/>
            <person name="Gavelis G."/>
            <person name="Widhalm J.R."/>
            <person name="Wisecaver J.H."/>
        </authorList>
    </citation>
    <scope>NUCLEOTIDE SEQUENCE</scope>
    <source>
        <strain evidence="4">ECLA1</strain>
    </source>
</reference>
<dbReference type="InterPro" id="IPR000192">
    <property type="entry name" value="Aminotrans_V_dom"/>
</dbReference>
<gene>
    <name evidence="4" type="ORF">RRG08_048615</name>
</gene>
<organism evidence="4 5">
    <name type="scientific">Elysia crispata</name>
    <name type="common">lettuce slug</name>
    <dbReference type="NCBI Taxonomy" id="231223"/>
    <lineage>
        <taxon>Eukaryota</taxon>
        <taxon>Metazoa</taxon>
        <taxon>Spiralia</taxon>
        <taxon>Lophotrochozoa</taxon>
        <taxon>Mollusca</taxon>
        <taxon>Gastropoda</taxon>
        <taxon>Heterobranchia</taxon>
        <taxon>Euthyneura</taxon>
        <taxon>Panpulmonata</taxon>
        <taxon>Sacoglossa</taxon>
        <taxon>Placobranchoidea</taxon>
        <taxon>Plakobranchidae</taxon>
        <taxon>Elysia</taxon>
    </lineage>
</organism>
<dbReference type="Gene3D" id="3.40.640.10">
    <property type="entry name" value="Type I PLP-dependent aspartate aminotransferase-like (Major domain)"/>
    <property type="match status" value="1"/>
</dbReference>
<accession>A0AAE1ACN5</accession>
<feature type="compositionally biased region" description="Basic and acidic residues" evidence="1">
    <location>
        <begin position="14"/>
        <end position="23"/>
    </location>
</feature>
<feature type="transmembrane region" description="Helical" evidence="2">
    <location>
        <begin position="740"/>
        <end position="764"/>
    </location>
</feature>
<protein>
    <recommendedName>
        <fullName evidence="3">Aminotransferase class V domain-containing protein</fullName>
    </recommendedName>
</protein>
<proteinExistence type="predicted"/>
<dbReference type="InterPro" id="IPR015422">
    <property type="entry name" value="PyrdxlP-dep_Trfase_small"/>
</dbReference>
<keyword evidence="2" id="KW-0812">Transmembrane</keyword>
<dbReference type="SUPFAM" id="SSF53383">
    <property type="entry name" value="PLP-dependent transferases"/>
    <property type="match status" value="1"/>
</dbReference>
<dbReference type="PANTHER" id="PTHR43686">
    <property type="entry name" value="SULFURTRANSFERASE-RELATED"/>
    <property type="match status" value="1"/>
</dbReference>
<feature type="region of interest" description="Disordered" evidence="1">
    <location>
        <begin position="1"/>
        <end position="34"/>
    </location>
</feature>
<feature type="compositionally biased region" description="Polar residues" evidence="1">
    <location>
        <begin position="1"/>
        <end position="11"/>
    </location>
</feature>
<evidence type="ECO:0000313" key="4">
    <source>
        <dbReference type="EMBL" id="KAK3785480.1"/>
    </source>
</evidence>
<sequence length="809" mass="90916">MNRNNRSTSGIESEYDRVNDIKKPPSGKNKAQKGLDLGGDVVSLFSGEEGEDLLEEELDEAAKNELCSFLFKNVVGYDFIFRGPFGRNVVTYLDYIASGRPLKCIETYIRYNVMPTYANTHTEVNYFAQQTTIMREEARSIIKKSVNANEDDAVIFCGSGATAAVHKLIHAMNIQKATVLVGPYEHHSNILPWKELNAKVVRLRQNNVGVIDMDHLEAELKKCDQRLCGIGETTVIGSFSAASNVTGILTDTDAVSAAIHRHNGYVIFDYACAGPYVNIDMNPPKKKLAYKDAVFISSHKFIGGPQTPGILVAKRWLFKNKIPHGVGGGTVAFVTRQNHYYRRQVEQREEGGTPGIIESIRAGLVFKLKNALGANFIMERETALFRLAAESWSANPRLVILGSLTPERLPIFPLLFFNEQCGRFIHHDFIALILNDVFGIQVRSGCACAAPYGMDLLGIDDKVMKRLDKIIIDHGRQDSAFQATSETQNEECRDKDDCSDQSDDDQDVRLNANSNKPVDSSPVHEGSPMTKNIIFKPGFVRLNFPYFISEDCFDFVVKAIEMVADKGWSLLPLYQFDRDTGSWSFADKSKKFHRKKSLKDITFAQGRFNVKKVPKPNPGPPQIGDKTLRETPSPSSSLPSLSDNFPGMNYQEIIDRAELIFQETMTPDKFIVPDQTGDFTGEAEKLRWFMLPSEASNIVNNKKVYQMHAEECPYKPGIIPTRPALKYADDEWWWIRYRTLILLLIVLFLLALTALGCLFIWVYILEMDYFQEPPTVPPTNETFTIPSIPDITTTSNTSSGIFKIFNMTG</sequence>
<dbReference type="PANTHER" id="PTHR43686:SF1">
    <property type="entry name" value="AMINOTRAN_5 DOMAIN-CONTAINING PROTEIN"/>
    <property type="match status" value="1"/>
</dbReference>
<dbReference type="InterPro" id="IPR015421">
    <property type="entry name" value="PyrdxlP-dep_Trfase_major"/>
</dbReference>
<dbReference type="AlphaFoldDB" id="A0AAE1ACN5"/>
<keyword evidence="2" id="KW-1133">Transmembrane helix</keyword>
<dbReference type="InterPro" id="IPR015424">
    <property type="entry name" value="PyrdxlP-dep_Trfase"/>
</dbReference>
<dbReference type="EMBL" id="JAWDGP010002127">
    <property type="protein sequence ID" value="KAK3785480.1"/>
    <property type="molecule type" value="Genomic_DNA"/>
</dbReference>
<feature type="region of interest" description="Disordered" evidence="1">
    <location>
        <begin position="481"/>
        <end position="527"/>
    </location>
</feature>
<feature type="region of interest" description="Disordered" evidence="1">
    <location>
        <begin position="610"/>
        <end position="644"/>
    </location>
</feature>
<name>A0AAE1ACN5_9GAST</name>
<comment type="caution">
    <text evidence="4">The sequence shown here is derived from an EMBL/GenBank/DDBJ whole genome shotgun (WGS) entry which is preliminary data.</text>
</comment>
<keyword evidence="2" id="KW-0472">Membrane</keyword>